<evidence type="ECO:0000313" key="2">
    <source>
        <dbReference type="EMBL" id="KGO95107.1"/>
    </source>
</evidence>
<dbReference type="SUPFAM" id="SSF47413">
    <property type="entry name" value="lambda repressor-like DNA-binding domains"/>
    <property type="match status" value="1"/>
</dbReference>
<dbReference type="RefSeq" id="WP_026992486.1">
    <property type="nucleotide sequence ID" value="NZ_JRLY01000001.1"/>
</dbReference>
<dbReference type="EMBL" id="JRLY01000001">
    <property type="protein sequence ID" value="KGO95107.1"/>
    <property type="molecule type" value="Genomic_DNA"/>
</dbReference>
<dbReference type="Gene3D" id="1.10.260.40">
    <property type="entry name" value="lambda repressor-like DNA-binding domains"/>
    <property type="match status" value="1"/>
</dbReference>
<dbReference type="eggNOG" id="ENOG502ZP2C">
    <property type="taxonomic scope" value="Bacteria"/>
</dbReference>
<comment type="caution">
    <text evidence="2">The sequence shown here is derived from an EMBL/GenBank/DDBJ whole genome shotgun (WGS) entry which is preliminary data.</text>
</comment>
<evidence type="ECO:0000259" key="1">
    <source>
        <dbReference type="PROSITE" id="PS50943"/>
    </source>
</evidence>
<sequence length="76" mass="8504">MLQFKDKRLVKFGAHINALRKERNMETNDIAKNCSLSIKDLMAIEKGNKNFGFTTLLELAKGLGVSPAVLLQLDLE</sequence>
<dbReference type="GO" id="GO:0003677">
    <property type="term" value="F:DNA binding"/>
    <property type="evidence" value="ECO:0007669"/>
    <property type="project" value="InterPro"/>
</dbReference>
<reference evidence="2 3" key="1">
    <citation type="submission" date="2013-09" db="EMBL/GenBank/DDBJ databases">
        <authorList>
            <person name="Zeng Z."/>
            <person name="Chen C."/>
        </authorList>
    </citation>
    <scope>NUCLEOTIDE SEQUENCE [LARGE SCALE GENOMIC DNA]</scope>
    <source>
        <strain evidence="2 3">WB 4.1-42</strain>
    </source>
</reference>
<accession>A0A0A2MR07</accession>
<dbReference type="OrthoDB" id="1446321at2"/>
<proteinExistence type="predicted"/>
<protein>
    <recommendedName>
        <fullName evidence="1">HTH cro/C1-type domain-containing protein</fullName>
    </recommendedName>
</protein>
<dbReference type="InterPro" id="IPR010982">
    <property type="entry name" value="Lambda_DNA-bd_dom_sf"/>
</dbReference>
<evidence type="ECO:0000313" key="3">
    <source>
        <dbReference type="Proteomes" id="UP000030111"/>
    </source>
</evidence>
<feature type="domain" description="HTH cro/C1-type" evidence="1">
    <location>
        <begin position="16"/>
        <end position="70"/>
    </location>
</feature>
<dbReference type="PROSITE" id="PS50943">
    <property type="entry name" value="HTH_CROC1"/>
    <property type="match status" value="1"/>
</dbReference>
<dbReference type="Proteomes" id="UP000030111">
    <property type="component" value="Unassembled WGS sequence"/>
</dbReference>
<dbReference type="STRING" id="1121898.GCA_000422725_01096"/>
<dbReference type="AlphaFoldDB" id="A0A0A2MR07"/>
<dbReference type="CDD" id="cd00093">
    <property type="entry name" value="HTH_XRE"/>
    <property type="match status" value="1"/>
</dbReference>
<name>A0A0A2MR07_9FLAO</name>
<keyword evidence="3" id="KW-1185">Reference proteome</keyword>
<dbReference type="Pfam" id="PF12844">
    <property type="entry name" value="HTH_19"/>
    <property type="match status" value="1"/>
</dbReference>
<organism evidence="2 3">
    <name type="scientific">Flavobacterium subsaxonicum WB 4.1-42 = DSM 21790</name>
    <dbReference type="NCBI Taxonomy" id="1121898"/>
    <lineage>
        <taxon>Bacteria</taxon>
        <taxon>Pseudomonadati</taxon>
        <taxon>Bacteroidota</taxon>
        <taxon>Flavobacteriia</taxon>
        <taxon>Flavobacteriales</taxon>
        <taxon>Flavobacteriaceae</taxon>
        <taxon>Flavobacterium</taxon>
    </lineage>
</organism>
<gene>
    <name evidence="2" type="ORF">Q766_03120</name>
</gene>
<dbReference type="InterPro" id="IPR001387">
    <property type="entry name" value="Cro/C1-type_HTH"/>
</dbReference>